<proteinExistence type="predicted"/>
<comment type="caution">
    <text evidence="1">The sequence shown here is derived from an EMBL/GenBank/DDBJ whole genome shotgun (WGS) entry which is preliminary data.</text>
</comment>
<sequence length="105" mass="11288">MFFFNGRSWLGSCPSHAEFSLAASAQSQGGMMFQHFKYLERTWQPLIPGLPIRSDQPDLPQHTGCGGLTVVIVVVCCEGLTVAGYEGTLAGLKPAPTKPGSCICW</sequence>
<evidence type="ECO:0000313" key="1">
    <source>
        <dbReference type="EMBL" id="CAE8646236.1"/>
    </source>
</evidence>
<reference evidence="1" key="1">
    <citation type="submission" date="2021-02" db="EMBL/GenBank/DDBJ databases">
        <authorList>
            <person name="Dougan E. K."/>
            <person name="Rhodes N."/>
            <person name="Thang M."/>
            <person name="Chan C."/>
        </authorList>
    </citation>
    <scope>NUCLEOTIDE SEQUENCE</scope>
</reference>
<dbReference type="EMBL" id="CAJNNW010028486">
    <property type="protein sequence ID" value="CAE8696319.1"/>
    <property type="molecule type" value="Genomic_DNA"/>
</dbReference>
<organism evidence="1 3">
    <name type="scientific">Polarella glacialis</name>
    <name type="common">Dinoflagellate</name>
    <dbReference type="NCBI Taxonomy" id="89957"/>
    <lineage>
        <taxon>Eukaryota</taxon>
        <taxon>Sar</taxon>
        <taxon>Alveolata</taxon>
        <taxon>Dinophyceae</taxon>
        <taxon>Suessiales</taxon>
        <taxon>Suessiaceae</taxon>
        <taxon>Polarella</taxon>
    </lineage>
</organism>
<evidence type="ECO:0000313" key="2">
    <source>
        <dbReference type="EMBL" id="CAE8696319.1"/>
    </source>
</evidence>
<evidence type="ECO:0000313" key="3">
    <source>
        <dbReference type="Proteomes" id="UP000626109"/>
    </source>
</evidence>
<dbReference type="EMBL" id="CAJNNW010004236">
    <property type="protein sequence ID" value="CAE8646236.1"/>
    <property type="molecule type" value="Genomic_DNA"/>
</dbReference>
<dbReference type="AlphaFoldDB" id="A0A813I5E7"/>
<accession>A0A813I5E7</accession>
<name>A0A813I5E7_POLGL</name>
<gene>
    <name evidence="2" type="ORF">PGLA2088_LOCUS29783</name>
    <name evidence="1" type="ORF">PGLA2088_LOCUS4625</name>
</gene>
<dbReference type="Proteomes" id="UP000626109">
    <property type="component" value="Unassembled WGS sequence"/>
</dbReference>
<protein>
    <submittedName>
        <fullName evidence="1">Uncharacterized protein</fullName>
    </submittedName>
</protein>